<sequence length="654" mass="71948">MESPAHPKPPKDKTRAGKSSILMLWVLTGSLGMVTGQDNPHRVYNVTWVINNLMSGKIANTTSLVGTISDAFPTLYFDLCDLVGNTWDPSNQEPFPGYGCHNPGGRIGTQSKPFYVCPSHKRREDCGGPADGFCAKWGCETTGTVHWNPSSSWDYITLRRGKTPHGSACYDSRRGPRAGSTPGGKCNPLVLTFTPAGKRATWDGSQAWGLRLYRPGHDPITMFSLIRHILTAEPKLPVGPNPVLSDQTAPLLKIRKKEISYITGTSIMNTPTPTTRLLPTSRPGTGDRLLGLIHGAFLALNHSDPNKTQECWLCLLSRPPYYVGTAIQNNYTSHATPPWSCASLPQHRLTISEVSGQGICIGKIPLTHQKLCSKIIPTETSTESKYLTGPNGTYWACNTGLTPCVSTGVLNASNDFCVLIELWPTIIYHTPEYVYIHSQPQEGIRPRREPVSLTLALLLGGLTVGGITAGIGTGVTALQQTSHFKQLQQAMHMDIQALEESVTALEKSLTSLSEVVLQNRRGLDIIFLQQGGLCAALKEECCFYADHTGVVRDSMAKLRERLRQRQQVFESQQGWFESWFNKSPWLSTLISTIMGPLIILLLILVLGPCVLNRLVQFIKDRLTVIQAMVLTQQYHQLGQTDPGAIKPMNGRFHS</sequence>
<dbReference type="SUPFAM" id="SSF58069">
    <property type="entry name" value="Virus ectodomain"/>
    <property type="match status" value="1"/>
</dbReference>
<dbReference type="Gene3D" id="3.90.310.10">
    <property type="entry name" value="ENV polyprotein, receptor-binding domain"/>
    <property type="match status" value="1"/>
</dbReference>
<feature type="chain" id="PRO_5034834231" description="Envelope protein" evidence="2">
    <location>
        <begin position="37"/>
        <end position="654"/>
    </location>
</feature>
<evidence type="ECO:0000256" key="1">
    <source>
        <dbReference type="SAM" id="Phobius"/>
    </source>
</evidence>
<keyword evidence="4" id="KW-1185">Reference proteome</keyword>
<dbReference type="Gene3D" id="1.10.287.210">
    <property type="match status" value="1"/>
</dbReference>
<evidence type="ECO:0000313" key="3">
    <source>
        <dbReference type="Ensembl" id="ENSSDAP00000017127.1"/>
    </source>
</evidence>
<keyword evidence="1" id="KW-0812">Transmembrane</keyword>
<keyword evidence="2" id="KW-0732">Signal</keyword>
<evidence type="ECO:0008006" key="5">
    <source>
        <dbReference type="Google" id="ProtNLM"/>
    </source>
</evidence>
<dbReference type="PANTHER" id="PTHR10424:SF72">
    <property type="entry name" value="BC035947 PROTEIN-RELATED"/>
    <property type="match status" value="1"/>
</dbReference>
<dbReference type="Proteomes" id="UP000694422">
    <property type="component" value="Unplaced"/>
</dbReference>
<reference evidence="3" key="1">
    <citation type="submission" date="2025-08" db="UniProtKB">
        <authorList>
            <consortium name="Ensembl"/>
        </authorList>
    </citation>
    <scope>IDENTIFICATION</scope>
</reference>
<dbReference type="Pfam" id="PF00429">
    <property type="entry name" value="TLV_coat"/>
    <property type="match status" value="1"/>
</dbReference>
<dbReference type="InterPro" id="IPR008981">
    <property type="entry name" value="FMuLV_rcpt-bd"/>
</dbReference>
<dbReference type="Ensembl" id="ENSSDAT00000019474.1">
    <property type="protein sequence ID" value="ENSSDAP00000017127.1"/>
    <property type="gene ID" value="ENSSDAG00000015505.1"/>
</dbReference>
<dbReference type="CDD" id="cd09851">
    <property type="entry name" value="HTLV-1-like_HR1-HR2"/>
    <property type="match status" value="1"/>
</dbReference>
<protein>
    <recommendedName>
        <fullName evidence="5">Envelope protein</fullName>
    </recommendedName>
</protein>
<dbReference type="AlphaFoldDB" id="A0A8C9PXH3"/>
<proteinExistence type="predicted"/>
<accession>A0A8C9PXH3</accession>
<evidence type="ECO:0000313" key="4">
    <source>
        <dbReference type="Proteomes" id="UP000694422"/>
    </source>
</evidence>
<keyword evidence="1" id="KW-1133">Transmembrane helix</keyword>
<organism evidence="3 4">
    <name type="scientific">Spermophilus dauricus</name>
    <name type="common">Daurian ground squirrel</name>
    <dbReference type="NCBI Taxonomy" id="99837"/>
    <lineage>
        <taxon>Eukaryota</taxon>
        <taxon>Metazoa</taxon>
        <taxon>Chordata</taxon>
        <taxon>Craniata</taxon>
        <taxon>Vertebrata</taxon>
        <taxon>Euteleostomi</taxon>
        <taxon>Mammalia</taxon>
        <taxon>Eutheria</taxon>
        <taxon>Euarchontoglires</taxon>
        <taxon>Glires</taxon>
        <taxon>Rodentia</taxon>
        <taxon>Sciuromorpha</taxon>
        <taxon>Sciuridae</taxon>
        <taxon>Xerinae</taxon>
        <taxon>Marmotini</taxon>
        <taxon>Spermophilus</taxon>
    </lineage>
</organism>
<evidence type="ECO:0000256" key="2">
    <source>
        <dbReference type="SAM" id="SignalP"/>
    </source>
</evidence>
<dbReference type="InterPro" id="IPR018154">
    <property type="entry name" value="TLV/ENV_coat_polyprotein"/>
</dbReference>
<name>A0A8C9PXH3_SPEDA</name>
<keyword evidence="1" id="KW-0472">Membrane</keyword>
<reference evidence="3" key="2">
    <citation type="submission" date="2025-09" db="UniProtKB">
        <authorList>
            <consortium name="Ensembl"/>
        </authorList>
    </citation>
    <scope>IDENTIFICATION</scope>
</reference>
<dbReference type="SUPFAM" id="SSF49830">
    <property type="entry name" value="ENV polyprotein, receptor-binding domain"/>
    <property type="match status" value="1"/>
</dbReference>
<dbReference type="PANTHER" id="PTHR10424">
    <property type="entry name" value="VIRAL ENVELOPE PROTEIN"/>
    <property type="match status" value="1"/>
</dbReference>
<feature type="signal peptide" evidence="2">
    <location>
        <begin position="1"/>
        <end position="36"/>
    </location>
</feature>
<feature type="transmembrane region" description="Helical" evidence="1">
    <location>
        <begin position="585"/>
        <end position="611"/>
    </location>
</feature>